<dbReference type="InterPro" id="IPR036237">
    <property type="entry name" value="Xyl_isomerase-like_sf"/>
</dbReference>
<dbReference type="PANTHER" id="PTHR12110">
    <property type="entry name" value="HYDROXYPYRUVATE ISOMERASE"/>
    <property type="match status" value="1"/>
</dbReference>
<accession>A0ABS6J757</accession>
<evidence type="ECO:0000313" key="2">
    <source>
        <dbReference type="EMBL" id="MBU9698684.1"/>
    </source>
</evidence>
<proteinExistence type="predicted"/>
<dbReference type="EMBL" id="JAAATX020000008">
    <property type="protein sequence ID" value="MBU9698684.1"/>
    <property type="molecule type" value="Genomic_DNA"/>
</dbReference>
<dbReference type="InterPro" id="IPR050312">
    <property type="entry name" value="IolE/XylAMocC-like"/>
</dbReference>
<sequence length="249" mass="26427">MFSYQLYSSRNFPPLGDTLAMLAAAGYGAVEGYGALYSDAGAVEALAAGLAATGLRMPTAHFGLDQLEGDPVGCVDIARRLGIGRIYCPWVHPDHRPSTAQGWRDFGARLDRAGAAIRAAGLGFGWHNHDFEFLPLPDGTVPMAALLEGGPSLEWEMDVAWVVKGGADPAAWIAAERGRITAAHVKDIAPAGQNADEDGWADVGHGTVDWRGLMGLLRGAGVAHFIIEHDNPSDHARFARRSLASVKGY</sequence>
<dbReference type="SUPFAM" id="SSF51658">
    <property type="entry name" value="Xylose isomerase-like"/>
    <property type="match status" value="1"/>
</dbReference>
<organism evidence="2 3">
    <name type="scientific">Paragemmobacter amnigenus</name>
    <dbReference type="NCBI Taxonomy" id="2852097"/>
    <lineage>
        <taxon>Bacteria</taxon>
        <taxon>Pseudomonadati</taxon>
        <taxon>Pseudomonadota</taxon>
        <taxon>Alphaproteobacteria</taxon>
        <taxon>Rhodobacterales</taxon>
        <taxon>Paracoccaceae</taxon>
        <taxon>Paragemmobacter</taxon>
    </lineage>
</organism>
<protein>
    <submittedName>
        <fullName evidence="2">Sugar phosphate isomerase/epimerase</fullName>
    </submittedName>
</protein>
<dbReference type="RefSeq" id="WP_161762803.1">
    <property type="nucleotide sequence ID" value="NZ_JAAATX020000008.1"/>
</dbReference>
<dbReference type="Pfam" id="PF01261">
    <property type="entry name" value="AP_endonuc_2"/>
    <property type="match status" value="1"/>
</dbReference>
<comment type="caution">
    <text evidence="2">The sequence shown here is derived from an EMBL/GenBank/DDBJ whole genome shotgun (WGS) entry which is preliminary data.</text>
</comment>
<name>A0ABS6J757_9RHOB</name>
<dbReference type="Gene3D" id="3.20.20.150">
    <property type="entry name" value="Divalent-metal-dependent TIM barrel enzymes"/>
    <property type="match status" value="1"/>
</dbReference>
<dbReference type="Proteomes" id="UP000731907">
    <property type="component" value="Unassembled WGS sequence"/>
</dbReference>
<keyword evidence="2" id="KW-0413">Isomerase</keyword>
<evidence type="ECO:0000313" key="3">
    <source>
        <dbReference type="Proteomes" id="UP000731907"/>
    </source>
</evidence>
<reference evidence="2 3" key="1">
    <citation type="submission" date="2021-06" db="EMBL/GenBank/DDBJ databases">
        <title>Rhodobacteraceae bacterium strain HSP-20.</title>
        <authorList>
            <person name="Chen W.-M."/>
        </authorList>
    </citation>
    <scope>NUCLEOTIDE SEQUENCE [LARGE SCALE GENOMIC DNA]</scope>
    <source>
        <strain evidence="2 3">HSP-20</strain>
    </source>
</reference>
<evidence type="ECO:0000259" key="1">
    <source>
        <dbReference type="Pfam" id="PF01261"/>
    </source>
</evidence>
<dbReference type="InterPro" id="IPR013022">
    <property type="entry name" value="Xyl_isomerase-like_TIM-brl"/>
</dbReference>
<feature type="domain" description="Xylose isomerase-like TIM barrel" evidence="1">
    <location>
        <begin position="20"/>
        <end position="236"/>
    </location>
</feature>
<gene>
    <name evidence="2" type="ORF">GU927_012600</name>
</gene>
<dbReference type="GO" id="GO:0016853">
    <property type="term" value="F:isomerase activity"/>
    <property type="evidence" value="ECO:0007669"/>
    <property type="project" value="UniProtKB-KW"/>
</dbReference>
<keyword evidence="3" id="KW-1185">Reference proteome</keyword>
<dbReference type="PANTHER" id="PTHR12110:SF41">
    <property type="entry name" value="INOSOSE DEHYDRATASE"/>
    <property type="match status" value="1"/>
</dbReference>